<comment type="caution">
    <text evidence="1">The sequence shown here is derived from an EMBL/GenBank/DDBJ whole genome shotgun (WGS) entry which is preliminary data.</text>
</comment>
<gene>
    <name evidence="1" type="ORF">LCGC14_2866370</name>
</gene>
<accession>A0A0F8Y415</accession>
<dbReference type="AlphaFoldDB" id="A0A0F8Y415"/>
<sequence length="61" mass="6564">MQIQKLTIEIETSAEISKSDLTALGAAAADYTVEALKPHWKGATIQSSKVKVSNFCIPSQN</sequence>
<proteinExistence type="predicted"/>
<dbReference type="EMBL" id="LAZR01055527">
    <property type="protein sequence ID" value="KKK76167.1"/>
    <property type="molecule type" value="Genomic_DNA"/>
</dbReference>
<organism evidence="1">
    <name type="scientific">marine sediment metagenome</name>
    <dbReference type="NCBI Taxonomy" id="412755"/>
    <lineage>
        <taxon>unclassified sequences</taxon>
        <taxon>metagenomes</taxon>
        <taxon>ecological metagenomes</taxon>
    </lineage>
</organism>
<name>A0A0F8Y415_9ZZZZ</name>
<evidence type="ECO:0000313" key="1">
    <source>
        <dbReference type="EMBL" id="KKK76167.1"/>
    </source>
</evidence>
<reference evidence="1" key="1">
    <citation type="journal article" date="2015" name="Nature">
        <title>Complex archaea that bridge the gap between prokaryotes and eukaryotes.</title>
        <authorList>
            <person name="Spang A."/>
            <person name="Saw J.H."/>
            <person name="Jorgensen S.L."/>
            <person name="Zaremba-Niedzwiedzka K."/>
            <person name="Martijn J."/>
            <person name="Lind A.E."/>
            <person name="van Eijk R."/>
            <person name="Schleper C."/>
            <person name="Guy L."/>
            <person name="Ettema T.J."/>
        </authorList>
    </citation>
    <scope>NUCLEOTIDE SEQUENCE</scope>
</reference>
<protein>
    <submittedName>
        <fullName evidence="1">Uncharacterized protein</fullName>
    </submittedName>
</protein>